<protein>
    <submittedName>
        <fullName evidence="1">Uncharacterized protein</fullName>
    </submittedName>
</protein>
<gene>
    <name evidence="1" type="ORF">WMSIL1_LOCUS13888</name>
</gene>
<evidence type="ECO:0000313" key="1">
    <source>
        <dbReference type="EMBL" id="VUZ56216.1"/>
    </source>
</evidence>
<reference evidence="1 2" key="1">
    <citation type="submission" date="2019-07" db="EMBL/GenBank/DDBJ databases">
        <authorList>
            <person name="Jastrzebski P J."/>
            <person name="Paukszto L."/>
            <person name="Jastrzebski P J."/>
        </authorList>
    </citation>
    <scope>NUCLEOTIDE SEQUENCE [LARGE SCALE GENOMIC DNA]</scope>
    <source>
        <strain evidence="1 2">WMS-il1</strain>
    </source>
</reference>
<accession>A0A564Z9W8</accession>
<name>A0A564Z9W8_HYMDI</name>
<dbReference type="EMBL" id="CABIJS010000700">
    <property type="protein sequence ID" value="VUZ56216.1"/>
    <property type="molecule type" value="Genomic_DNA"/>
</dbReference>
<dbReference type="AlphaFoldDB" id="A0A564Z9W8"/>
<keyword evidence="2" id="KW-1185">Reference proteome</keyword>
<sequence>MDCFGSLLTLERDISLQNDQSYWLVRDIRIRVSHSIGTSLGLGVIKCVKKAFVVFNMGEQCLSGSVRFKVLSSVCGVRVTWLWLTSSLPSSGYLILIGAVVMIYGDAIKSSHVSNALPYHGRQFQPRKYEARNEV</sequence>
<evidence type="ECO:0000313" key="2">
    <source>
        <dbReference type="Proteomes" id="UP000321570"/>
    </source>
</evidence>
<proteinExistence type="predicted"/>
<organism evidence="1 2">
    <name type="scientific">Hymenolepis diminuta</name>
    <name type="common">Rat tapeworm</name>
    <dbReference type="NCBI Taxonomy" id="6216"/>
    <lineage>
        <taxon>Eukaryota</taxon>
        <taxon>Metazoa</taxon>
        <taxon>Spiralia</taxon>
        <taxon>Lophotrochozoa</taxon>
        <taxon>Platyhelminthes</taxon>
        <taxon>Cestoda</taxon>
        <taxon>Eucestoda</taxon>
        <taxon>Cyclophyllidea</taxon>
        <taxon>Hymenolepididae</taxon>
        <taxon>Hymenolepis</taxon>
    </lineage>
</organism>
<dbReference type="Proteomes" id="UP000321570">
    <property type="component" value="Unassembled WGS sequence"/>
</dbReference>